<dbReference type="Proteomes" id="UP000887577">
    <property type="component" value="Unplaced"/>
</dbReference>
<accession>A0A914Y3B9</accession>
<feature type="region of interest" description="Disordered" evidence="6">
    <location>
        <begin position="158"/>
        <end position="195"/>
    </location>
</feature>
<dbReference type="Pfam" id="PF06870">
    <property type="entry name" value="RNA_pol_I_A49"/>
    <property type="match status" value="1"/>
</dbReference>
<sequence>MPPNDPAFCETVKTLIETEKNLQDMMKVVNVVVDRQLEAYDAVNTLAVELPKKRQEGKQMNGKQRVKFVDEIEDGEEADDGTYDVEKNSEEDESNMAFSGAPSEKENKKTAAVPPPVLFMREMPISPVLVSTANNSIFSSNMGKAKDNNDIVMEEIEEVEPDASVKKKKRRQTDINGSDQPSSSKPNGLRHTLNPSDINQLGFHTESDHVIAVMDHFRLKESETPKFIEHVYKANKKIYSFKNKEAPTVTFFGKEKIDKDDNYDYCLGIYNRETQEVEYKSISLLRFEGIPNIDPELLTEKDIKERVNYAADYSIKQEHFEKKNKMLEATLRRQINDDTLTTLSKSTFESKNAVAKTEDGDSKAFATAESSVLPPANRTATVPADIYPLSLFYTEFILQSFGKISQDFFKENNVMAKLTALGVPKLIAEVASKVMNDQKDEIQCFLVLQLIIMSIFVQQMAANKRSLQASEFDNFPSAIFHHIRDEYFSENFKTNSRWGYTQMERDRLVAWFLCLFLVLNNFRVAITPLASQLHLSEQKSGKTLSALGCVVSSATVDESQRYDTMRMARLLEPPSDKRLRKRRRGGA</sequence>
<dbReference type="PANTHER" id="PTHR14440">
    <property type="entry name" value="DNA-DIRECTED RNA POLYMERASE I SUBUNIT RPA49"/>
    <property type="match status" value="1"/>
</dbReference>
<dbReference type="GO" id="GO:0000428">
    <property type="term" value="C:DNA-directed RNA polymerase complex"/>
    <property type="evidence" value="ECO:0007669"/>
    <property type="project" value="UniProtKB-KW"/>
</dbReference>
<evidence type="ECO:0000256" key="1">
    <source>
        <dbReference type="ARBA" id="ARBA00004604"/>
    </source>
</evidence>
<protein>
    <submittedName>
        <fullName evidence="8">Uncharacterized protein</fullName>
    </submittedName>
</protein>
<comment type="subcellular location">
    <subcellularLocation>
        <location evidence="1">Nucleus</location>
        <location evidence="1">Nucleolus</location>
    </subcellularLocation>
</comment>
<dbReference type="GO" id="GO:0003677">
    <property type="term" value="F:DNA binding"/>
    <property type="evidence" value="ECO:0007669"/>
    <property type="project" value="InterPro"/>
</dbReference>
<dbReference type="GO" id="GO:0006351">
    <property type="term" value="P:DNA-templated transcription"/>
    <property type="evidence" value="ECO:0007669"/>
    <property type="project" value="InterPro"/>
</dbReference>
<keyword evidence="3" id="KW-0240">DNA-directed RNA polymerase</keyword>
<feature type="region of interest" description="Disordered" evidence="6">
    <location>
        <begin position="73"/>
        <end position="110"/>
    </location>
</feature>
<organism evidence="7 8">
    <name type="scientific">Panagrolaimus superbus</name>
    <dbReference type="NCBI Taxonomy" id="310955"/>
    <lineage>
        <taxon>Eukaryota</taxon>
        <taxon>Metazoa</taxon>
        <taxon>Ecdysozoa</taxon>
        <taxon>Nematoda</taxon>
        <taxon>Chromadorea</taxon>
        <taxon>Rhabditida</taxon>
        <taxon>Tylenchina</taxon>
        <taxon>Panagrolaimomorpha</taxon>
        <taxon>Panagrolaimoidea</taxon>
        <taxon>Panagrolaimidae</taxon>
        <taxon>Panagrolaimus</taxon>
    </lineage>
</organism>
<dbReference type="WBParaSite" id="PSU_v2.g1327.t1">
    <property type="protein sequence ID" value="PSU_v2.g1327.t1"/>
    <property type="gene ID" value="PSU_v2.g1327"/>
</dbReference>
<name>A0A914Y3B9_9BILA</name>
<dbReference type="GO" id="GO:0005730">
    <property type="term" value="C:nucleolus"/>
    <property type="evidence" value="ECO:0007669"/>
    <property type="project" value="UniProtKB-SubCell"/>
</dbReference>
<evidence type="ECO:0000313" key="8">
    <source>
        <dbReference type="WBParaSite" id="PSU_v2.g1327.t1"/>
    </source>
</evidence>
<evidence type="ECO:0000256" key="4">
    <source>
        <dbReference type="ARBA" id="ARBA00023163"/>
    </source>
</evidence>
<evidence type="ECO:0000256" key="2">
    <source>
        <dbReference type="ARBA" id="ARBA00009430"/>
    </source>
</evidence>
<evidence type="ECO:0000256" key="6">
    <source>
        <dbReference type="SAM" id="MobiDB-lite"/>
    </source>
</evidence>
<reference evidence="8" key="1">
    <citation type="submission" date="2022-11" db="UniProtKB">
        <authorList>
            <consortium name="WormBaseParasite"/>
        </authorList>
    </citation>
    <scope>IDENTIFICATION</scope>
</reference>
<keyword evidence="5" id="KW-0539">Nucleus</keyword>
<keyword evidence="7" id="KW-1185">Reference proteome</keyword>
<dbReference type="AlphaFoldDB" id="A0A914Y3B9"/>
<evidence type="ECO:0000256" key="3">
    <source>
        <dbReference type="ARBA" id="ARBA00022478"/>
    </source>
</evidence>
<keyword evidence="4" id="KW-0804">Transcription</keyword>
<dbReference type="InterPro" id="IPR009668">
    <property type="entry name" value="RNA_pol-assoc_fac_A49-like"/>
</dbReference>
<feature type="compositionally biased region" description="Polar residues" evidence="6">
    <location>
        <begin position="174"/>
        <end position="186"/>
    </location>
</feature>
<evidence type="ECO:0000313" key="7">
    <source>
        <dbReference type="Proteomes" id="UP000887577"/>
    </source>
</evidence>
<comment type="similarity">
    <text evidence="2">Belongs to the eukaryotic RPA49/POLR1E RNA polymerase subunit family.</text>
</comment>
<feature type="compositionally biased region" description="Acidic residues" evidence="6">
    <location>
        <begin position="73"/>
        <end position="94"/>
    </location>
</feature>
<proteinExistence type="inferred from homology"/>
<evidence type="ECO:0000256" key="5">
    <source>
        <dbReference type="ARBA" id="ARBA00023242"/>
    </source>
</evidence>